<dbReference type="Pfam" id="PF02537">
    <property type="entry name" value="CRCB"/>
    <property type="match status" value="1"/>
</dbReference>
<dbReference type="PANTHER" id="PTHR28259">
    <property type="entry name" value="FLUORIDE EXPORT PROTEIN 1-RELATED"/>
    <property type="match status" value="1"/>
</dbReference>
<keyword evidence="10" id="KW-0479">Metal-binding</keyword>
<keyword evidence="10" id="KW-0406">Ion transport</keyword>
<feature type="transmembrane region" description="Helical" evidence="10">
    <location>
        <begin position="51"/>
        <end position="76"/>
    </location>
</feature>
<dbReference type="InterPro" id="IPR003691">
    <property type="entry name" value="FluC"/>
</dbReference>
<evidence type="ECO:0000256" key="5">
    <source>
        <dbReference type="ARBA" id="ARBA00023136"/>
    </source>
</evidence>
<comment type="similarity">
    <text evidence="7 10">Belongs to the fluoride channel Fluc/FEX (TC 1.A.43) family.</text>
</comment>
<keyword evidence="4 10" id="KW-1133">Transmembrane helix</keyword>
<name>A0ABP9BSN5_9MICC</name>
<evidence type="ECO:0000256" key="7">
    <source>
        <dbReference type="ARBA" id="ARBA00035120"/>
    </source>
</evidence>
<dbReference type="Proteomes" id="UP001500187">
    <property type="component" value="Unassembled WGS sequence"/>
</dbReference>
<evidence type="ECO:0000256" key="8">
    <source>
        <dbReference type="ARBA" id="ARBA00035585"/>
    </source>
</evidence>
<comment type="function">
    <text evidence="9 10">Fluoride-specific ion channel. Important for reducing fluoride concentration in the cell, thus reducing its toxicity.</text>
</comment>
<keyword evidence="5 10" id="KW-0472">Membrane</keyword>
<keyword evidence="10" id="KW-0813">Transport</keyword>
<keyword evidence="3 10" id="KW-0812">Transmembrane</keyword>
<feature type="binding site" evidence="10">
    <location>
        <position position="98"/>
    </location>
    <ligand>
        <name>Na(+)</name>
        <dbReference type="ChEBI" id="CHEBI:29101"/>
        <note>structural</note>
    </ligand>
</feature>
<protein>
    <recommendedName>
        <fullName evidence="10">Fluoride-specific ion channel FluC</fullName>
    </recommendedName>
</protein>
<gene>
    <name evidence="11" type="primary">crcB_2</name>
    <name evidence="10" type="synonym">crcB</name>
    <name evidence="10" type="synonym">fluC</name>
    <name evidence="11" type="ORF">GCM10023352_19400</name>
</gene>
<dbReference type="EMBL" id="BAABKP010000005">
    <property type="protein sequence ID" value="GAA4799612.1"/>
    <property type="molecule type" value="Genomic_DNA"/>
</dbReference>
<sequence length="151" mass="16129">MNVGPQYTRQVSSFTRDSLAVFVGGGVGACLRYTVSLVAPRLISGPLPQHYLSLLPTLLINTLGAFLLGFLLAYLAARGPETARLRSLRLSLGTGLLGGFTTYSTFALDGVQLFLEQRWVLACSYLTLSLAGGLLFAVAGLRMGQKMGARE</sequence>
<evidence type="ECO:0000256" key="6">
    <source>
        <dbReference type="ARBA" id="ARBA00023303"/>
    </source>
</evidence>
<comment type="caution">
    <text evidence="11">The sequence shown here is derived from an EMBL/GenBank/DDBJ whole genome shotgun (WGS) entry which is preliminary data.</text>
</comment>
<feature type="transmembrane region" description="Helical" evidence="10">
    <location>
        <begin position="119"/>
        <end position="141"/>
    </location>
</feature>
<keyword evidence="2 10" id="KW-1003">Cell membrane</keyword>
<feature type="transmembrane region" description="Helical" evidence="10">
    <location>
        <begin position="88"/>
        <end position="107"/>
    </location>
</feature>
<keyword evidence="12" id="KW-1185">Reference proteome</keyword>
<evidence type="ECO:0000256" key="9">
    <source>
        <dbReference type="ARBA" id="ARBA00049940"/>
    </source>
</evidence>
<keyword evidence="6 10" id="KW-0407">Ion channel</keyword>
<feature type="binding site" evidence="10">
    <location>
        <position position="101"/>
    </location>
    <ligand>
        <name>Na(+)</name>
        <dbReference type="ChEBI" id="CHEBI:29101"/>
        <note>structural</note>
    </ligand>
</feature>
<evidence type="ECO:0000313" key="11">
    <source>
        <dbReference type="EMBL" id="GAA4799612.1"/>
    </source>
</evidence>
<accession>A0ABP9BSN5</accession>
<evidence type="ECO:0000256" key="1">
    <source>
        <dbReference type="ARBA" id="ARBA00004651"/>
    </source>
</evidence>
<comment type="subcellular location">
    <subcellularLocation>
        <location evidence="1 10">Cell membrane</location>
        <topology evidence="1 10">Multi-pass membrane protein</topology>
    </subcellularLocation>
</comment>
<dbReference type="PANTHER" id="PTHR28259:SF1">
    <property type="entry name" value="FLUORIDE EXPORT PROTEIN 1-RELATED"/>
    <property type="match status" value="1"/>
</dbReference>
<dbReference type="HAMAP" id="MF_00454">
    <property type="entry name" value="FluC"/>
    <property type="match status" value="1"/>
</dbReference>
<comment type="catalytic activity">
    <reaction evidence="8">
        <text>fluoride(in) = fluoride(out)</text>
        <dbReference type="Rhea" id="RHEA:76159"/>
        <dbReference type="ChEBI" id="CHEBI:17051"/>
    </reaction>
    <physiologicalReaction direction="left-to-right" evidence="8">
        <dbReference type="Rhea" id="RHEA:76160"/>
    </physiologicalReaction>
</comment>
<reference evidence="12" key="1">
    <citation type="journal article" date="2019" name="Int. J. Syst. Evol. Microbiol.">
        <title>The Global Catalogue of Microorganisms (GCM) 10K type strain sequencing project: providing services to taxonomists for standard genome sequencing and annotation.</title>
        <authorList>
            <consortium name="The Broad Institute Genomics Platform"/>
            <consortium name="The Broad Institute Genome Sequencing Center for Infectious Disease"/>
            <person name="Wu L."/>
            <person name="Ma J."/>
        </authorList>
    </citation>
    <scope>NUCLEOTIDE SEQUENCE [LARGE SCALE GENOMIC DNA]</scope>
    <source>
        <strain evidence="12">JCM 18541</strain>
    </source>
</reference>
<evidence type="ECO:0000313" key="12">
    <source>
        <dbReference type="Proteomes" id="UP001500187"/>
    </source>
</evidence>
<proteinExistence type="inferred from homology"/>
<evidence type="ECO:0000256" key="3">
    <source>
        <dbReference type="ARBA" id="ARBA00022692"/>
    </source>
</evidence>
<organism evidence="11 12">
    <name type="scientific">Rothia endophytica</name>
    <dbReference type="NCBI Taxonomy" id="1324766"/>
    <lineage>
        <taxon>Bacteria</taxon>
        <taxon>Bacillati</taxon>
        <taxon>Actinomycetota</taxon>
        <taxon>Actinomycetes</taxon>
        <taxon>Micrococcales</taxon>
        <taxon>Micrococcaceae</taxon>
        <taxon>Rothia</taxon>
    </lineage>
</organism>
<comment type="activity regulation">
    <text evidence="10">Na(+) is not transported, but it plays an essential structural role and its presence is essential for fluoride channel function.</text>
</comment>
<evidence type="ECO:0000256" key="10">
    <source>
        <dbReference type="HAMAP-Rule" id="MF_00454"/>
    </source>
</evidence>
<feature type="transmembrane region" description="Helical" evidence="10">
    <location>
        <begin position="19"/>
        <end position="39"/>
    </location>
</feature>
<evidence type="ECO:0000256" key="4">
    <source>
        <dbReference type="ARBA" id="ARBA00022989"/>
    </source>
</evidence>
<keyword evidence="10" id="KW-0915">Sodium</keyword>
<evidence type="ECO:0000256" key="2">
    <source>
        <dbReference type="ARBA" id="ARBA00022475"/>
    </source>
</evidence>